<gene>
    <name evidence="17" type="primary">20194949</name>
    <name evidence="16" type="ORF">HELRODRAFT_108015</name>
</gene>
<feature type="compositionally biased region" description="Acidic residues" evidence="14">
    <location>
        <begin position="735"/>
        <end position="746"/>
    </location>
</feature>
<evidence type="ECO:0000259" key="15">
    <source>
        <dbReference type="SMART" id="SM00458"/>
    </source>
</evidence>
<evidence type="ECO:0000256" key="6">
    <source>
        <dbReference type="ARBA" id="ARBA00022734"/>
    </source>
</evidence>
<dbReference type="FunFam" id="3.90.550.10:FF:000542">
    <property type="entry name" value="Polypeptide N-acetylgalactosaminyltransferase"/>
    <property type="match status" value="1"/>
</dbReference>
<keyword evidence="9 13" id="KW-0333">Golgi apparatus</keyword>
<feature type="compositionally biased region" description="Low complexity" evidence="14">
    <location>
        <begin position="748"/>
        <end position="783"/>
    </location>
</feature>
<dbReference type="eggNOG" id="KOG3736">
    <property type="taxonomic scope" value="Eukaryota"/>
</dbReference>
<dbReference type="CDD" id="cd02510">
    <property type="entry name" value="pp-GalNAc-T"/>
    <property type="match status" value="1"/>
</dbReference>
<evidence type="ECO:0000256" key="12">
    <source>
        <dbReference type="ARBA" id="ARBA00023180"/>
    </source>
</evidence>
<evidence type="ECO:0000256" key="9">
    <source>
        <dbReference type="ARBA" id="ARBA00023034"/>
    </source>
</evidence>
<feature type="compositionally biased region" description="Basic residues" evidence="14">
    <location>
        <begin position="157"/>
        <end position="172"/>
    </location>
</feature>
<dbReference type="EMBL" id="AMQM01001757">
    <property type="status" value="NOT_ANNOTATED_CDS"/>
    <property type="molecule type" value="Genomic_DNA"/>
</dbReference>
<feature type="domain" description="Ricin B lectin" evidence="15">
    <location>
        <begin position="582"/>
        <end position="701"/>
    </location>
</feature>
<dbReference type="InterPro" id="IPR045885">
    <property type="entry name" value="GalNAc-T"/>
</dbReference>
<dbReference type="FunFam" id="2.80.10.50:FF:000047">
    <property type="entry name" value="Polypeptide N-acetylgalactosaminyltransferase"/>
    <property type="match status" value="1"/>
</dbReference>
<dbReference type="InParanoid" id="T1EEE7"/>
<dbReference type="Gene3D" id="3.90.550.10">
    <property type="entry name" value="Spore Coat Polysaccharide Biosynthesis Protein SpsA, Chain A"/>
    <property type="match status" value="1"/>
</dbReference>
<dbReference type="PANTHER" id="PTHR11675:SF43">
    <property type="entry name" value="POLYPEPTIDE N-ACETYLGALACTOSAMINYLTRANSFERASE 1"/>
    <property type="match status" value="1"/>
</dbReference>
<dbReference type="EnsemblMetazoa" id="HelroT108015">
    <property type="protein sequence ID" value="HelroP108015"/>
    <property type="gene ID" value="HelroG108015"/>
</dbReference>
<dbReference type="InterPro" id="IPR001173">
    <property type="entry name" value="Glyco_trans_2-like"/>
</dbReference>
<dbReference type="AlphaFoldDB" id="T1EEE7"/>
<dbReference type="InterPro" id="IPR035992">
    <property type="entry name" value="Ricin_B-like_lectins"/>
</dbReference>
<dbReference type="Pfam" id="PF00535">
    <property type="entry name" value="Glycos_transf_2"/>
    <property type="match status" value="1"/>
</dbReference>
<feature type="transmembrane region" description="Helical" evidence="13">
    <location>
        <begin position="9"/>
        <end position="27"/>
    </location>
</feature>
<dbReference type="InterPro" id="IPR000772">
    <property type="entry name" value="Ricin_B_lectin"/>
</dbReference>
<dbReference type="GO" id="GO:0006493">
    <property type="term" value="P:protein O-linked glycosylation"/>
    <property type="evidence" value="ECO:0000318"/>
    <property type="project" value="GO_Central"/>
</dbReference>
<feature type="compositionally biased region" description="Basic and acidic residues" evidence="14">
    <location>
        <begin position="204"/>
        <end position="213"/>
    </location>
</feature>
<evidence type="ECO:0000256" key="14">
    <source>
        <dbReference type="SAM" id="MobiDB-lite"/>
    </source>
</evidence>
<dbReference type="GO" id="GO:0000139">
    <property type="term" value="C:Golgi membrane"/>
    <property type="evidence" value="ECO:0007669"/>
    <property type="project" value="UniProtKB-SubCell"/>
</dbReference>
<evidence type="ECO:0000256" key="2">
    <source>
        <dbReference type="ARBA" id="ARBA00005680"/>
    </source>
</evidence>
<dbReference type="CDD" id="cd23462">
    <property type="entry name" value="beta-trefoil_Ricin_Pgant9-like"/>
    <property type="match status" value="1"/>
</dbReference>
<evidence type="ECO:0000256" key="5">
    <source>
        <dbReference type="ARBA" id="ARBA00022723"/>
    </source>
</evidence>
<feature type="compositionally biased region" description="Basic residues" evidence="14">
    <location>
        <begin position="192"/>
        <end position="202"/>
    </location>
</feature>
<feature type="compositionally biased region" description="Low complexity" evidence="14">
    <location>
        <begin position="62"/>
        <end position="91"/>
    </location>
</feature>
<keyword evidence="3 13" id="KW-0808">Transferase</keyword>
<dbReference type="HOGENOM" id="CLU_013477_0_1_1"/>
<keyword evidence="5" id="KW-0479">Metal-binding</keyword>
<dbReference type="GO" id="GO:0030246">
    <property type="term" value="F:carbohydrate binding"/>
    <property type="evidence" value="ECO:0007669"/>
    <property type="project" value="UniProtKB-KW"/>
</dbReference>
<proteinExistence type="inferred from homology"/>
<sequence length="800" mass="91720">MIFIKRKKIIYVGIFIGILWVLITYVLSGGSNPAGNTDSGEYYDDEDDEQKSGHNHNDNNQRPHNNKNNKNVNNRNNNMINMGRNRNNNNMNHGDLEVVEFQSYTTMGQVILNRRYQPTFPVRRSGITWMNQDLLDREIAKSTGKMAVDDDGDGVRERRRKNNRVKKYRTKRPKDSNNEDVPVMFNPIKNDKKPRKKKKSKAIRYGDDGKPHEIPLNSMNSSMVELHREMYKLYGHNVIVSNQVAVDRTLPDFRSDECKSINYDNMRLGKASVIVAFHNEAWSTLLRTINSVLDRSPKHLIQEIILVDDGSTAEHLKEKLADYVKQRSETLRLLRTGNQFGVVQARQLGADSAKGDVLVFLDSHCEVTQGWLEPMLARIMETETVVVTAVMDIIDDETLAYKPFNYDSINIGAFTWALHFVWIGVPARVKNYLTSVTQPISSPTMSGGLFAISKNFFMKLGGFDTGMDMWGGENFEMSFKIWMCGGRLEAHPCSHVGHIFKKGVAYKFKRSKNEKKNFQRVAEVWMDDYKDMYYKKTKSTRDDIGDISVRVSLRQRLQCKSFDWYLSNVYPEMFDVSKSIVSGEVKAFGDGVFFTSCIDSVSSKDKLLSVWPCHGQGGNQFWMYSNLGEIRNDDECFDYAGTQVVLYPCHGNKGNQEWVFDKNDGQILHKGTRLCLSLSDDKTKLTMEQCKGLTRQSWVWGPRGRPSPPTVPPSDGDGNRQALVDINSMNNAEYYEEEEEGQEDGENNNKNNNKSKNDNNNNKSSNNNNNKNNNNNNNKNNNKNTEEDEEEYYDEEEKKQ</sequence>
<feature type="compositionally biased region" description="Basic and acidic residues" evidence="14">
    <location>
        <begin position="50"/>
        <end position="61"/>
    </location>
</feature>
<evidence type="ECO:0000313" key="16">
    <source>
        <dbReference type="EMBL" id="ESN92613.1"/>
    </source>
</evidence>
<dbReference type="GO" id="GO:0046872">
    <property type="term" value="F:metal ion binding"/>
    <property type="evidence" value="ECO:0007669"/>
    <property type="project" value="UniProtKB-KW"/>
</dbReference>
<evidence type="ECO:0000256" key="3">
    <source>
        <dbReference type="ARBA" id="ARBA00022679"/>
    </source>
</evidence>
<protein>
    <recommendedName>
        <fullName evidence="13">Polypeptide N-acetylgalactosaminyltransferase</fullName>
        <ecNumber evidence="13">2.4.1.-</ecNumber>
    </recommendedName>
    <alternativeName>
        <fullName evidence="13">Protein-UDP acetylgalactosaminyltransferase</fullName>
    </alternativeName>
</protein>
<evidence type="ECO:0000256" key="1">
    <source>
        <dbReference type="ARBA" id="ARBA00004323"/>
    </source>
</evidence>
<dbReference type="EC" id="2.4.1.-" evidence="13"/>
<dbReference type="Proteomes" id="UP000015101">
    <property type="component" value="Unassembled WGS sequence"/>
</dbReference>
<comment type="cofactor">
    <cofactor evidence="13">
        <name>Mn(2+)</name>
        <dbReference type="ChEBI" id="CHEBI:29035"/>
    </cofactor>
</comment>
<dbReference type="GO" id="GO:0005794">
    <property type="term" value="C:Golgi apparatus"/>
    <property type="evidence" value="ECO:0000318"/>
    <property type="project" value="GO_Central"/>
</dbReference>
<dbReference type="SUPFAM" id="SSF50370">
    <property type="entry name" value="Ricin B-like lectins"/>
    <property type="match status" value="1"/>
</dbReference>
<feature type="region of interest" description="Disordered" evidence="14">
    <location>
        <begin position="37"/>
        <end position="91"/>
    </location>
</feature>
<feature type="compositionally biased region" description="Acidic residues" evidence="14">
    <location>
        <begin position="786"/>
        <end position="800"/>
    </location>
</feature>
<evidence type="ECO:0000256" key="4">
    <source>
        <dbReference type="ARBA" id="ARBA00022692"/>
    </source>
</evidence>
<comment type="subcellular location">
    <subcellularLocation>
        <location evidence="1 13">Golgi apparatus membrane</location>
        <topology evidence="1 13">Single-pass type II membrane protein</topology>
    </subcellularLocation>
</comment>
<dbReference type="SUPFAM" id="SSF53448">
    <property type="entry name" value="Nucleotide-diphospho-sugar transferases"/>
    <property type="match status" value="1"/>
</dbReference>
<dbReference type="GO" id="GO:0004653">
    <property type="term" value="F:polypeptide N-acetylgalactosaminyltransferase activity"/>
    <property type="evidence" value="ECO:0000318"/>
    <property type="project" value="GO_Central"/>
</dbReference>
<comment type="pathway">
    <text evidence="13">Protein modification; protein glycosylation.</text>
</comment>
<evidence type="ECO:0000256" key="11">
    <source>
        <dbReference type="ARBA" id="ARBA00023157"/>
    </source>
</evidence>
<comment type="similarity">
    <text evidence="2 13">Belongs to the glycosyltransferase 2 family. GalNAc-T subfamily.</text>
</comment>
<reference evidence="17" key="3">
    <citation type="submission" date="2015-06" db="UniProtKB">
        <authorList>
            <consortium name="EnsemblMetazoa"/>
        </authorList>
    </citation>
    <scope>IDENTIFICATION</scope>
</reference>
<keyword evidence="12" id="KW-0325">Glycoprotein</keyword>
<dbReference type="PANTHER" id="PTHR11675">
    <property type="entry name" value="N-ACETYLGALACTOSAMINYLTRANSFERASE"/>
    <property type="match status" value="1"/>
</dbReference>
<dbReference type="EMBL" id="KB097639">
    <property type="protein sequence ID" value="ESN92613.1"/>
    <property type="molecule type" value="Genomic_DNA"/>
</dbReference>
<keyword evidence="6 13" id="KW-0430">Lectin</keyword>
<accession>T1EEE7</accession>
<keyword evidence="4 13" id="KW-0812">Transmembrane</keyword>
<keyword evidence="7" id="KW-0735">Signal-anchor</keyword>
<dbReference type="SMART" id="SM00458">
    <property type="entry name" value="RICIN"/>
    <property type="match status" value="1"/>
</dbReference>
<organism evidence="17 18">
    <name type="scientific">Helobdella robusta</name>
    <name type="common">Californian leech</name>
    <dbReference type="NCBI Taxonomy" id="6412"/>
    <lineage>
        <taxon>Eukaryota</taxon>
        <taxon>Metazoa</taxon>
        <taxon>Spiralia</taxon>
        <taxon>Lophotrochozoa</taxon>
        <taxon>Annelida</taxon>
        <taxon>Clitellata</taxon>
        <taxon>Hirudinea</taxon>
        <taxon>Rhynchobdellida</taxon>
        <taxon>Glossiphoniidae</taxon>
        <taxon>Helobdella</taxon>
    </lineage>
</organism>
<dbReference type="STRING" id="6412.T1EEE7"/>
<evidence type="ECO:0000256" key="7">
    <source>
        <dbReference type="ARBA" id="ARBA00022968"/>
    </source>
</evidence>
<evidence type="ECO:0000256" key="8">
    <source>
        <dbReference type="ARBA" id="ARBA00022989"/>
    </source>
</evidence>
<evidence type="ECO:0000313" key="18">
    <source>
        <dbReference type="Proteomes" id="UP000015101"/>
    </source>
</evidence>
<dbReference type="Pfam" id="PF00652">
    <property type="entry name" value="Ricin_B_lectin"/>
    <property type="match status" value="1"/>
</dbReference>
<dbReference type="RefSeq" id="XP_009028935.1">
    <property type="nucleotide sequence ID" value="XM_009030687.1"/>
</dbReference>
<reference evidence="18" key="1">
    <citation type="submission" date="2012-12" db="EMBL/GenBank/DDBJ databases">
        <authorList>
            <person name="Hellsten U."/>
            <person name="Grimwood J."/>
            <person name="Chapman J.A."/>
            <person name="Shapiro H."/>
            <person name="Aerts A."/>
            <person name="Otillar R.P."/>
            <person name="Terry A.Y."/>
            <person name="Boore J.L."/>
            <person name="Simakov O."/>
            <person name="Marletaz F."/>
            <person name="Cho S.-J."/>
            <person name="Edsinger-Gonzales E."/>
            <person name="Havlak P."/>
            <person name="Kuo D.-H."/>
            <person name="Larsson T."/>
            <person name="Lv J."/>
            <person name="Arendt D."/>
            <person name="Savage R."/>
            <person name="Osoegawa K."/>
            <person name="de Jong P."/>
            <person name="Lindberg D.R."/>
            <person name="Seaver E.C."/>
            <person name="Weisblat D.A."/>
            <person name="Putnam N.H."/>
            <person name="Grigoriev I.V."/>
            <person name="Rokhsar D.S."/>
        </authorList>
    </citation>
    <scope>NUCLEOTIDE SEQUENCE</scope>
</reference>
<dbReference type="Gene3D" id="2.80.10.50">
    <property type="match status" value="1"/>
</dbReference>
<dbReference type="PROSITE" id="PS50231">
    <property type="entry name" value="RICIN_B_LECTIN"/>
    <property type="match status" value="1"/>
</dbReference>
<dbReference type="KEGG" id="hro:HELRODRAFT_108015"/>
<feature type="region of interest" description="Disordered" evidence="14">
    <location>
        <begin position="146"/>
        <end position="216"/>
    </location>
</feature>
<evidence type="ECO:0000313" key="17">
    <source>
        <dbReference type="EnsemblMetazoa" id="HelroP108015"/>
    </source>
</evidence>
<feature type="region of interest" description="Disordered" evidence="14">
    <location>
        <begin position="735"/>
        <end position="800"/>
    </location>
</feature>
<keyword evidence="11 13" id="KW-1015">Disulfide bond</keyword>
<dbReference type="GeneID" id="20194949"/>
<keyword evidence="18" id="KW-1185">Reference proteome</keyword>
<reference evidence="16 18" key="2">
    <citation type="journal article" date="2013" name="Nature">
        <title>Insights into bilaterian evolution from three spiralian genomes.</title>
        <authorList>
            <person name="Simakov O."/>
            <person name="Marletaz F."/>
            <person name="Cho S.J."/>
            <person name="Edsinger-Gonzales E."/>
            <person name="Havlak P."/>
            <person name="Hellsten U."/>
            <person name="Kuo D.H."/>
            <person name="Larsson T."/>
            <person name="Lv J."/>
            <person name="Arendt D."/>
            <person name="Savage R."/>
            <person name="Osoegawa K."/>
            <person name="de Jong P."/>
            <person name="Grimwood J."/>
            <person name="Chapman J.A."/>
            <person name="Shapiro H."/>
            <person name="Aerts A."/>
            <person name="Otillar R.P."/>
            <person name="Terry A.Y."/>
            <person name="Boore J.L."/>
            <person name="Grigoriev I.V."/>
            <person name="Lindberg D.R."/>
            <person name="Seaver E.C."/>
            <person name="Weisblat D.A."/>
            <person name="Putnam N.H."/>
            <person name="Rokhsar D.S."/>
        </authorList>
    </citation>
    <scope>NUCLEOTIDE SEQUENCE</scope>
</reference>
<name>T1EEE7_HELRO</name>
<keyword evidence="10 13" id="KW-0472">Membrane</keyword>
<keyword evidence="13" id="KW-0328">Glycosyltransferase</keyword>
<dbReference type="UniPathway" id="UPA00378"/>
<keyword evidence="8 13" id="KW-1133">Transmembrane helix</keyword>
<evidence type="ECO:0000256" key="10">
    <source>
        <dbReference type="ARBA" id="ARBA00023136"/>
    </source>
</evidence>
<dbReference type="InterPro" id="IPR029044">
    <property type="entry name" value="Nucleotide-diphossugar_trans"/>
</dbReference>
<evidence type="ECO:0000256" key="13">
    <source>
        <dbReference type="RuleBase" id="RU361242"/>
    </source>
</evidence>
<dbReference type="CTD" id="20194949"/>
<feature type="region of interest" description="Disordered" evidence="14">
    <location>
        <begin position="697"/>
        <end position="722"/>
    </location>
</feature>
<keyword evidence="13" id="KW-0464">Manganese</keyword>